<proteinExistence type="predicted"/>
<feature type="transmembrane region" description="Helical" evidence="1">
    <location>
        <begin position="158"/>
        <end position="177"/>
    </location>
</feature>
<dbReference type="PANTHER" id="PTHR47121:SF2">
    <property type="entry name" value="THYLAKOID LUMENAL PROTEIN TL20.3, CHLOROPLASTIC"/>
    <property type="match status" value="1"/>
</dbReference>
<feature type="transmembrane region" description="Helical" evidence="1">
    <location>
        <begin position="265"/>
        <end position="285"/>
    </location>
</feature>
<dbReference type="InterPro" id="IPR057481">
    <property type="entry name" value="Decapeptide"/>
</dbReference>
<feature type="transmembrane region" description="Helical" evidence="1">
    <location>
        <begin position="59"/>
        <end position="83"/>
    </location>
</feature>
<feature type="transmembrane region" description="Helical" evidence="1">
    <location>
        <begin position="219"/>
        <end position="244"/>
    </location>
</feature>
<evidence type="ECO:0000313" key="2">
    <source>
        <dbReference type="EMBL" id="CAK8988567.1"/>
    </source>
</evidence>
<comment type="caution">
    <text evidence="2">The sequence shown here is derived from an EMBL/GenBank/DDBJ whole genome shotgun (WGS) entry which is preliminary data.</text>
</comment>
<protein>
    <submittedName>
        <fullName evidence="2">Uncharacterized protein</fullName>
    </submittedName>
</protein>
<accession>A0ABP0HEY5</accession>
<sequence length="751" mass="82487">MICEFMRLVFSCAKGMSDVLAKQPTSRSPRYSRLVRTEEEADLESPSVQAKEPDRICSILFPLIVYHVTCAGIVALAMFKGWLSIDGGGLPLELWVLWQQLCLWNLFLQNLVRCVMLDSGALKASTCTTVLAYTAPFASEMADTMKDWVVTGICILHAKTWIGFAVGTAVVGIEALARIRSWVRDRSGHFSYSFILLQALYAVILVTRLHLWVFIPGAILFATITGGSAAGVICCIIPICYILITDHLHQIDSLCVSFSEEAFRWCADGGLLAVVSIFVIIHSHIQVNQIEDTARDLRKTYRAILELPLKPTNPDGETCCEWMERRVTNLCVDFLSSARLLIAWSEDIPQGVIGVALVLRYAGPNGIGFAGISAIISISKGILIPGLQRAVLSHRTAAVQRGLDAIVREEKKRAMIEKRFQGTTPVGDSRVRFLVEGLLREESSDLLKRLNVGESDLFQAIRNRRESWLQESCEEIRNLVVADYLKQGVSAKDLFDLGHMTGNCKESGFSARECKDIAGFSVQQCRVAGFTPADCLEAGFSTNDCKDEGFSAAECKEAGFSPKQCKGAGFSAKECKEADFSAKEFKDAGFPAIQCRVVGFEVKVCQEAGYPTEELSREPTAQDYKDAGLSAEECKEVANFSAKECMELGFSLSEIGNAGFSHEELIDAGFSARQFKDDGASLSWLRNHGFSSKECKEAGFSAWQCKDASFDSLSSVSEESRLSFDSFDNNAGFSAKAPFEYPFAKGTLSLG</sequence>
<dbReference type="InterPro" id="IPR053285">
    <property type="entry name" value="Thylakoid_lumenal_pentapeptide"/>
</dbReference>
<feature type="transmembrane region" description="Helical" evidence="1">
    <location>
        <begin position="189"/>
        <end position="213"/>
    </location>
</feature>
<gene>
    <name evidence="2" type="ORF">SCF082_LOCUS1452</name>
</gene>
<reference evidence="2 3" key="1">
    <citation type="submission" date="2024-02" db="EMBL/GenBank/DDBJ databases">
        <authorList>
            <person name="Chen Y."/>
            <person name="Shah S."/>
            <person name="Dougan E. K."/>
            <person name="Thang M."/>
            <person name="Chan C."/>
        </authorList>
    </citation>
    <scope>NUCLEOTIDE SEQUENCE [LARGE SCALE GENOMIC DNA]</scope>
</reference>
<dbReference type="EMBL" id="CAXAMM010000703">
    <property type="protein sequence ID" value="CAK8988567.1"/>
    <property type="molecule type" value="Genomic_DNA"/>
</dbReference>
<keyword evidence="1" id="KW-0812">Transmembrane</keyword>
<organism evidence="2 3">
    <name type="scientific">Durusdinium trenchii</name>
    <dbReference type="NCBI Taxonomy" id="1381693"/>
    <lineage>
        <taxon>Eukaryota</taxon>
        <taxon>Sar</taxon>
        <taxon>Alveolata</taxon>
        <taxon>Dinophyceae</taxon>
        <taxon>Suessiales</taxon>
        <taxon>Symbiodiniaceae</taxon>
        <taxon>Durusdinium</taxon>
    </lineage>
</organism>
<name>A0ABP0HEY5_9DINO</name>
<keyword evidence="1" id="KW-1133">Transmembrane helix</keyword>
<keyword evidence="1" id="KW-0472">Membrane</keyword>
<dbReference type="Pfam" id="PF25296">
    <property type="entry name" value="Decapeptide"/>
    <property type="match status" value="2"/>
</dbReference>
<dbReference type="Proteomes" id="UP001642464">
    <property type="component" value="Unassembled WGS sequence"/>
</dbReference>
<evidence type="ECO:0000313" key="3">
    <source>
        <dbReference type="Proteomes" id="UP001642464"/>
    </source>
</evidence>
<keyword evidence="3" id="KW-1185">Reference proteome</keyword>
<evidence type="ECO:0000256" key="1">
    <source>
        <dbReference type="SAM" id="Phobius"/>
    </source>
</evidence>
<dbReference type="PANTHER" id="PTHR47121">
    <property type="entry name" value="THYLAKOID LUMENAL PROTEIN TL20.3, CHLOROPLASTIC"/>
    <property type="match status" value="1"/>
</dbReference>